<feature type="transmembrane region" description="Helical" evidence="7">
    <location>
        <begin position="382"/>
        <end position="404"/>
    </location>
</feature>
<comment type="caution">
    <text evidence="8">The sequence shown here is derived from an EMBL/GenBank/DDBJ whole genome shotgun (WGS) entry which is preliminary data.</text>
</comment>
<dbReference type="EMBL" id="BAABHF010000015">
    <property type="protein sequence ID" value="GAA4488723.1"/>
    <property type="molecule type" value="Genomic_DNA"/>
</dbReference>
<feature type="transmembrane region" description="Helical" evidence="7">
    <location>
        <begin position="62"/>
        <end position="83"/>
    </location>
</feature>
<evidence type="ECO:0000256" key="7">
    <source>
        <dbReference type="SAM" id="Phobius"/>
    </source>
</evidence>
<dbReference type="Proteomes" id="UP001500503">
    <property type="component" value="Unassembled WGS sequence"/>
</dbReference>
<evidence type="ECO:0000256" key="1">
    <source>
        <dbReference type="ARBA" id="ARBA00004651"/>
    </source>
</evidence>
<reference evidence="9" key="1">
    <citation type="journal article" date="2019" name="Int. J. Syst. Evol. Microbiol.">
        <title>The Global Catalogue of Microorganisms (GCM) 10K type strain sequencing project: providing services to taxonomists for standard genome sequencing and annotation.</title>
        <authorList>
            <consortium name="The Broad Institute Genomics Platform"/>
            <consortium name="The Broad Institute Genome Sequencing Center for Infectious Disease"/>
            <person name="Wu L."/>
            <person name="Ma J."/>
        </authorList>
    </citation>
    <scope>NUCLEOTIDE SEQUENCE [LARGE SCALE GENOMIC DNA]</scope>
    <source>
        <strain evidence="9">JCM 17933</strain>
    </source>
</reference>
<evidence type="ECO:0000256" key="6">
    <source>
        <dbReference type="SAM" id="MobiDB-lite"/>
    </source>
</evidence>
<feature type="transmembrane region" description="Helical" evidence="7">
    <location>
        <begin position="90"/>
        <end position="111"/>
    </location>
</feature>
<dbReference type="Pfam" id="PF07690">
    <property type="entry name" value="MFS_1"/>
    <property type="match status" value="1"/>
</dbReference>
<evidence type="ECO:0000313" key="8">
    <source>
        <dbReference type="EMBL" id="GAA4488723.1"/>
    </source>
</evidence>
<organism evidence="8 9">
    <name type="scientific">Actinoallomurus oryzae</name>
    <dbReference type="NCBI Taxonomy" id="502180"/>
    <lineage>
        <taxon>Bacteria</taxon>
        <taxon>Bacillati</taxon>
        <taxon>Actinomycetota</taxon>
        <taxon>Actinomycetes</taxon>
        <taxon>Streptosporangiales</taxon>
        <taxon>Thermomonosporaceae</taxon>
        <taxon>Actinoallomurus</taxon>
    </lineage>
</organism>
<dbReference type="PANTHER" id="PTHR23513:SF11">
    <property type="entry name" value="STAPHYLOFERRIN A TRANSPORTER"/>
    <property type="match status" value="1"/>
</dbReference>
<dbReference type="CDD" id="cd06173">
    <property type="entry name" value="MFS_MefA_like"/>
    <property type="match status" value="1"/>
</dbReference>
<name>A0ABP8PNC1_9ACTN</name>
<keyword evidence="3 7" id="KW-0812">Transmembrane</keyword>
<feature type="transmembrane region" description="Helical" evidence="7">
    <location>
        <begin position="36"/>
        <end position="56"/>
    </location>
</feature>
<keyword evidence="2" id="KW-1003">Cell membrane</keyword>
<protein>
    <submittedName>
        <fullName evidence="8">MFS transporter</fullName>
    </submittedName>
</protein>
<evidence type="ECO:0000256" key="4">
    <source>
        <dbReference type="ARBA" id="ARBA00022989"/>
    </source>
</evidence>
<gene>
    <name evidence="8" type="ORF">GCM10023191_018470</name>
</gene>
<evidence type="ECO:0000256" key="5">
    <source>
        <dbReference type="ARBA" id="ARBA00023136"/>
    </source>
</evidence>
<feature type="transmembrane region" description="Helical" evidence="7">
    <location>
        <begin position="266"/>
        <end position="290"/>
    </location>
</feature>
<feature type="transmembrane region" description="Helical" evidence="7">
    <location>
        <begin position="232"/>
        <end position="254"/>
    </location>
</feature>
<sequence length="447" mass="45332">MRGLPLTDRAAAHLTRITGPLRTDSRFRRCFVADQVNTAGTTAATGALAFTVLGIGGGARGIAMVLLATMVAGILAGPMGGVVADRFPRALVISVVQVIIGLITVVEATLIFTGRAAVWNLAALAGANSAAASFSGPARVGLIRAVVAEEQLSEANALSQLARHIVLTVGPAIGGTLVATAGAGYGVGCNAVSFFASGALMARIHAPCADRQPSTMRADLIEGWTTIRTRRWIWTCLIGAGIMIPAWHVGYGILGPPYAESCLGGAWAWGLIASSLGCGMALGAAVSLIWRPRRAGWTNCLGTAALALPDPLMAAGAPLAAVMAAVVVAACGLSMSVVAWRTAIQQDVPADQQGRVSAFADIAEIGLTPVGYLLVAPVTDAIGIRATLLMCGIIVAAASLAPLLSRDVRTLTLVTAGPPAVEELPGDPDPDGVAPDLSPAPVGKPSP</sequence>
<dbReference type="Gene3D" id="1.20.1250.20">
    <property type="entry name" value="MFS general substrate transporter like domains"/>
    <property type="match status" value="1"/>
</dbReference>
<keyword evidence="4 7" id="KW-1133">Transmembrane helix</keyword>
<evidence type="ECO:0000313" key="9">
    <source>
        <dbReference type="Proteomes" id="UP001500503"/>
    </source>
</evidence>
<keyword evidence="9" id="KW-1185">Reference proteome</keyword>
<proteinExistence type="predicted"/>
<dbReference type="SUPFAM" id="SSF103473">
    <property type="entry name" value="MFS general substrate transporter"/>
    <property type="match status" value="1"/>
</dbReference>
<accession>A0ABP8PNC1</accession>
<evidence type="ECO:0000256" key="2">
    <source>
        <dbReference type="ARBA" id="ARBA00022475"/>
    </source>
</evidence>
<dbReference type="PANTHER" id="PTHR23513">
    <property type="entry name" value="INTEGRAL MEMBRANE EFFLUX PROTEIN-RELATED"/>
    <property type="match status" value="1"/>
</dbReference>
<evidence type="ECO:0000256" key="3">
    <source>
        <dbReference type="ARBA" id="ARBA00022692"/>
    </source>
</evidence>
<dbReference type="InterPro" id="IPR011701">
    <property type="entry name" value="MFS"/>
</dbReference>
<keyword evidence="5 7" id="KW-0472">Membrane</keyword>
<dbReference type="InterPro" id="IPR036259">
    <property type="entry name" value="MFS_trans_sf"/>
</dbReference>
<comment type="subcellular location">
    <subcellularLocation>
        <location evidence="1">Cell membrane</location>
        <topology evidence="1">Multi-pass membrane protein</topology>
    </subcellularLocation>
</comment>
<feature type="region of interest" description="Disordered" evidence="6">
    <location>
        <begin position="418"/>
        <end position="447"/>
    </location>
</feature>
<feature type="transmembrane region" description="Helical" evidence="7">
    <location>
        <begin position="311"/>
        <end position="340"/>
    </location>
</feature>